<dbReference type="KEGG" id="lpk:LACPI_1476"/>
<dbReference type="KEGG" id="lpk:LACPI_2276"/>
<dbReference type="Proteomes" id="UP000033166">
    <property type="component" value="Chromosome I"/>
</dbReference>
<dbReference type="GO" id="GO:0015074">
    <property type="term" value="P:DNA integration"/>
    <property type="evidence" value="ECO:0007669"/>
    <property type="project" value="InterPro"/>
</dbReference>
<evidence type="ECO:0000313" key="31">
    <source>
        <dbReference type="Proteomes" id="UP000033166"/>
    </source>
</evidence>
<dbReference type="KEGG" id="lpk:LACPI_0631"/>
<feature type="domain" description="Integrase catalytic" evidence="2">
    <location>
        <begin position="162"/>
        <end position="316"/>
    </location>
</feature>
<dbReference type="KEGG" id="lpk:LACPI_0722"/>
<dbReference type="KEGG" id="lpk:LACPI_0725"/>
<dbReference type="KEGG" id="lpk:LACPI_1507"/>
<evidence type="ECO:0000313" key="23">
    <source>
        <dbReference type="EMBL" id="CEN28968.1"/>
    </source>
</evidence>
<dbReference type="KEGG" id="lpk:LACPI_0708"/>
<reference evidence="31" key="1">
    <citation type="submission" date="2015-01" db="EMBL/GenBank/DDBJ databases">
        <authorList>
            <person name="Andreevskaya M."/>
        </authorList>
    </citation>
    <scope>NUCLEOTIDE SEQUENCE [LARGE SCALE GENOMIC DNA]</scope>
    <source>
        <strain evidence="31">MKFS47</strain>
        <plasmid evidence="31">III</plasmid>
    </source>
</reference>
<evidence type="ECO:0000313" key="15">
    <source>
        <dbReference type="EMBL" id="CEN28520.1"/>
    </source>
</evidence>
<dbReference type="KEGG" id="lpk:LACPI_2268"/>
<dbReference type="EMBL" id="LN774769">
    <property type="protein sequence ID" value="CEN28707.1"/>
    <property type="molecule type" value="Genomic_DNA"/>
</dbReference>
<evidence type="ECO:0000313" key="25">
    <source>
        <dbReference type="EMBL" id="CEN28978.1"/>
    </source>
</evidence>
<dbReference type="GO" id="GO:0003676">
    <property type="term" value="F:nucleic acid binding"/>
    <property type="evidence" value="ECO:0007669"/>
    <property type="project" value="InterPro"/>
</dbReference>
<dbReference type="KEGG" id="lpk:LACPI_0044"/>
<dbReference type="EMBL" id="LN774769">
    <property type="protein sequence ID" value="CEN28676.1"/>
    <property type="molecule type" value="Genomic_DNA"/>
</dbReference>
<evidence type="ECO:0000313" key="7">
    <source>
        <dbReference type="EMBL" id="CEN27831.1"/>
    </source>
</evidence>
<proteinExistence type="predicted"/>
<dbReference type="SUPFAM" id="SSF46689">
    <property type="entry name" value="Homeodomain-like"/>
    <property type="match status" value="1"/>
</dbReference>
<dbReference type="KEGG" id="lpk:LACPI_1068"/>
<dbReference type="Gene3D" id="3.30.420.10">
    <property type="entry name" value="Ribonuclease H-like superfamily/Ribonuclease H"/>
    <property type="match status" value="1"/>
</dbReference>
<dbReference type="KEGG" id="lpk:LACPI_0076"/>
<dbReference type="EMBL" id="LN774769">
    <property type="protein sequence ID" value="CEN27244.1"/>
    <property type="molecule type" value="Genomic_DNA"/>
</dbReference>
<evidence type="ECO:0000313" key="5">
    <source>
        <dbReference type="EMBL" id="CEN27360.1"/>
    </source>
</evidence>
<dbReference type="GO" id="GO:0004803">
    <property type="term" value="F:transposase activity"/>
    <property type="evidence" value="ECO:0007669"/>
    <property type="project" value="TreeGrafter"/>
</dbReference>
<keyword evidence="1" id="KW-0233">DNA recombination</keyword>
<protein>
    <submittedName>
        <fullName evidence="30">Integrase core domain protein</fullName>
    </submittedName>
    <submittedName>
        <fullName evidence="13">Transposase</fullName>
    </submittedName>
</protein>
<evidence type="ECO:0000313" key="21">
    <source>
        <dbReference type="EMBL" id="CEN28854.1"/>
    </source>
</evidence>
<dbReference type="EMBL" id="LN774769">
    <property type="protein sequence ID" value="CEN28190.1"/>
    <property type="molecule type" value="Genomic_DNA"/>
</dbReference>
<dbReference type="NCBIfam" id="NF033563">
    <property type="entry name" value="transpos_IS30"/>
    <property type="match status" value="1"/>
</dbReference>
<dbReference type="InterPro" id="IPR025246">
    <property type="entry name" value="IS30-like_HTH"/>
</dbReference>
<evidence type="ECO:0000313" key="12">
    <source>
        <dbReference type="EMBL" id="CEN28190.1"/>
    </source>
</evidence>
<dbReference type="EMBL" id="LN774771">
    <property type="protein sequence ID" value="CEN29614.1"/>
    <property type="molecule type" value="Genomic_DNA"/>
</dbReference>
<reference evidence="13" key="2">
    <citation type="submission" date="2015-01" db="EMBL/GenBank/DDBJ databases">
        <authorList>
            <person name="Andreevskaya Margarita"/>
        </authorList>
    </citation>
    <scope>NUCLEOTIDE SEQUENCE</scope>
    <source>
        <strain evidence="13">MKFS47</strain>
        <plasmid evidence="30">III</plasmid>
    </source>
</reference>
<dbReference type="KEGG" id="lpk:LACPI_1778"/>
<dbReference type="KEGG" id="lpk:LACPI_1768"/>
<evidence type="ECO:0000256" key="1">
    <source>
        <dbReference type="ARBA" id="ARBA00023172"/>
    </source>
</evidence>
<dbReference type="KEGG" id="lpk:LACPI_1495"/>
<accession>A0A0D6DWE4</accession>
<dbReference type="EMBL" id="LN774769">
    <property type="protein sequence ID" value="CEN28399.1"/>
    <property type="molecule type" value="Genomic_DNA"/>
</dbReference>
<dbReference type="EMBL" id="LN774769">
    <property type="protein sequence ID" value="CEN28520.1"/>
    <property type="molecule type" value="Genomic_DNA"/>
</dbReference>
<keyword evidence="30" id="KW-0614">Plasmid</keyword>
<evidence type="ECO:0000313" key="18">
    <source>
        <dbReference type="EMBL" id="CEN28707.1"/>
    </source>
</evidence>
<evidence type="ECO:0000313" key="20">
    <source>
        <dbReference type="EMBL" id="CEN28762.1"/>
    </source>
</evidence>
<organism evidence="13 31">
    <name type="scientific">Pseudolactococcus piscium MKFS47</name>
    <dbReference type="NCBI Taxonomy" id="297352"/>
    <lineage>
        <taxon>Bacteria</taxon>
        <taxon>Bacillati</taxon>
        <taxon>Bacillota</taxon>
        <taxon>Bacilli</taxon>
        <taxon>Lactobacillales</taxon>
        <taxon>Streptococcaceae</taxon>
        <taxon>Pseudolactococcus</taxon>
    </lineage>
</organism>
<dbReference type="EMBL" id="LN774769">
    <property type="protein sequence ID" value="CEN28975.1"/>
    <property type="molecule type" value="Genomic_DNA"/>
</dbReference>
<evidence type="ECO:0000313" key="14">
    <source>
        <dbReference type="EMBL" id="CEN28399.1"/>
    </source>
</evidence>
<dbReference type="HOGENOM" id="CLU_035706_0_2_9"/>
<dbReference type="EMBL" id="LN774769">
    <property type="protein sequence ID" value="CEN28968.1"/>
    <property type="molecule type" value="Genomic_DNA"/>
</dbReference>
<dbReference type="KEGG" id="lpk:LACPI_1786"/>
<evidence type="ECO:0000313" key="17">
    <source>
        <dbReference type="EMBL" id="CEN28695.1"/>
    </source>
</evidence>
<dbReference type="KEGG" id="lpk:LACPI_1654"/>
<geneLocation type="plasmid" evidence="30 31">
    <name>III</name>
</geneLocation>
<dbReference type="EMBL" id="LN774769">
    <property type="protein sequence ID" value="CEN27908.1"/>
    <property type="molecule type" value="Genomic_DNA"/>
</dbReference>
<dbReference type="InterPro" id="IPR001584">
    <property type="entry name" value="Integrase_cat-core"/>
</dbReference>
<dbReference type="KEGG" id="lpk:LACPI_2414"/>
<dbReference type="KEGG" id="lpk:LACPI_1775"/>
<evidence type="ECO:0000313" key="16">
    <source>
        <dbReference type="EMBL" id="CEN28676.1"/>
    </source>
</evidence>
<dbReference type="EMBL" id="LN774769">
    <property type="protein sequence ID" value="CEN28762.1"/>
    <property type="molecule type" value="Genomic_DNA"/>
</dbReference>
<dbReference type="EMBL" id="LN774769">
    <property type="protein sequence ID" value="CEN29179.1"/>
    <property type="molecule type" value="Genomic_DNA"/>
</dbReference>
<evidence type="ECO:0000313" key="6">
    <source>
        <dbReference type="EMBL" id="CEN27729.1"/>
    </source>
</evidence>
<dbReference type="RefSeq" id="WP_047914552.1">
    <property type="nucleotide sequence ID" value="NZ_LN774769.1"/>
</dbReference>
<dbReference type="EMBL" id="LN774769">
    <property type="protein sequence ID" value="CEN27925.1"/>
    <property type="molecule type" value="Genomic_DNA"/>
</dbReference>
<dbReference type="EMBL" id="LN774769">
    <property type="protein sequence ID" value="CEN27276.1"/>
    <property type="molecule type" value="Genomic_DNA"/>
</dbReference>
<dbReference type="KEGG" id="lpk:LACPI_0160"/>
<dbReference type="KEGG" id="lpk:LACPI_1760"/>
<evidence type="ECO:0000313" key="4">
    <source>
        <dbReference type="EMBL" id="CEN27276.1"/>
    </source>
</evidence>
<dbReference type="PROSITE" id="PS50994">
    <property type="entry name" value="INTEGRASE"/>
    <property type="match status" value="1"/>
</dbReference>
<dbReference type="Proteomes" id="UP000033166">
    <property type="component" value="Plasmid III"/>
</dbReference>
<dbReference type="KEGG" id="lpk:LACPI_0713"/>
<gene>
    <name evidence="3" type="ORF">LACPI_0044</name>
    <name evidence="4" type="ORF">LACPI_0076</name>
    <name evidence="5" type="ORF">LACPI_0160</name>
    <name evidence="6" type="ORF">LACPI_0529</name>
    <name evidence="7" type="ORF">LACPI_0631</name>
    <name evidence="8" type="ORF">LACPI_0708</name>
    <name evidence="9" type="ORF">LACPI_0713</name>
    <name evidence="10" type="ORF">LACPI_0722</name>
    <name evidence="11" type="ORF">LACPI_0725</name>
    <name evidence="12" type="ORF">LACPI_0990</name>
    <name evidence="13" type="ORF">LACPI_1068</name>
    <name evidence="14" type="ORF">LACPI_1199</name>
    <name evidence="15" type="ORF">LACPI_1320</name>
    <name evidence="16" type="ORF">LACPI_1476</name>
    <name evidence="17" type="ORF">LACPI_1495</name>
    <name evidence="18" type="ORF">LACPI_1507</name>
    <name evidence="19" type="ORF">LACPI_1512</name>
    <name evidence="20" type="ORF">LACPI_1562</name>
    <name evidence="21" type="ORF">LACPI_1654</name>
    <name evidence="22" type="ORF">LACPI_1760</name>
    <name evidence="23" type="ORF">LACPI_1768</name>
    <name evidence="24" type="ORF">LACPI_1775</name>
    <name evidence="25" type="ORF">LACPI_1778</name>
    <name evidence="26" type="ORF">LACPI_1786</name>
    <name evidence="27" type="ORF">LACPI_1979</name>
    <name evidence="28" type="ORF">LACPI_2268</name>
    <name evidence="29" type="ORF">LACPI_2276</name>
    <name evidence="30" type="ORF">LACPI_2414</name>
</gene>
<dbReference type="KEGG" id="lpk:LACPI_1199"/>
<dbReference type="Pfam" id="PF13936">
    <property type="entry name" value="HTH_38"/>
    <property type="match status" value="1"/>
</dbReference>
<dbReference type="AlphaFoldDB" id="A0A0D6DWE4"/>
<dbReference type="Gene3D" id="1.10.10.60">
    <property type="entry name" value="Homeodomain-like"/>
    <property type="match status" value="1"/>
</dbReference>
<dbReference type="EMBL" id="LN774769">
    <property type="protein sequence ID" value="CEN27360.1"/>
    <property type="molecule type" value="Genomic_DNA"/>
</dbReference>
<evidence type="ECO:0000313" key="3">
    <source>
        <dbReference type="EMBL" id="CEN27244.1"/>
    </source>
</evidence>
<dbReference type="PANTHER" id="PTHR10948">
    <property type="entry name" value="TRANSPOSASE"/>
    <property type="match status" value="1"/>
</dbReference>
<dbReference type="KEGG" id="lpk:LACPI_1512"/>
<dbReference type="KEGG" id="lpk:LACPI_0990"/>
<evidence type="ECO:0000259" key="2">
    <source>
        <dbReference type="PROSITE" id="PS50994"/>
    </source>
</evidence>
<dbReference type="InterPro" id="IPR053392">
    <property type="entry name" value="Transposase_IS30-like"/>
</dbReference>
<evidence type="ECO:0000313" key="22">
    <source>
        <dbReference type="EMBL" id="CEN28960.1"/>
    </source>
</evidence>
<evidence type="ECO:0000313" key="26">
    <source>
        <dbReference type="EMBL" id="CEN28986.1"/>
    </source>
</evidence>
<dbReference type="KEGG" id="lpk:LACPI_1562"/>
<dbReference type="EMBL" id="LN774769">
    <property type="protein sequence ID" value="CEN28854.1"/>
    <property type="molecule type" value="Genomic_DNA"/>
</dbReference>
<dbReference type="InterPro" id="IPR009057">
    <property type="entry name" value="Homeodomain-like_sf"/>
</dbReference>
<evidence type="ECO:0000313" key="30">
    <source>
        <dbReference type="EMBL" id="CEN29614.1"/>
    </source>
</evidence>
<dbReference type="EMBL" id="LN774769">
    <property type="protein sequence ID" value="CEN29468.1"/>
    <property type="molecule type" value="Genomic_DNA"/>
</dbReference>
<dbReference type="KEGG" id="lpk:LACPI_0529"/>
<evidence type="ECO:0000313" key="13">
    <source>
        <dbReference type="EMBL" id="CEN28268.1"/>
    </source>
</evidence>
<evidence type="ECO:0000313" key="8">
    <source>
        <dbReference type="EMBL" id="CEN27908.1"/>
    </source>
</evidence>
<evidence type="ECO:0000313" key="10">
    <source>
        <dbReference type="EMBL" id="CEN27922.1"/>
    </source>
</evidence>
<evidence type="ECO:0000313" key="27">
    <source>
        <dbReference type="EMBL" id="CEN29179.1"/>
    </source>
</evidence>
<evidence type="ECO:0000313" key="29">
    <source>
        <dbReference type="EMBL" id="CEN29476.1"/>
    </source>
</evidence>
<dbReference type="GO" id="GO:0032196">
    <property type="term" value="P:transposition"/>
    <property type="evidence" value="ECO:0007669"/>
    <property type="project" value="TreeGrafter"/>
</dbReference>
<dbReference type="EMBL" id="LN774769">
    <property type="protein sequence ID" value="CEN28978.1"/>
    <property type="molecule type" value="Genomic_DNA"/>
</dbReference>
<dbReference type="InterPro" id="IPR036397">
    <property type="entry name" value="RNaseH_sf"/>
</dbReference>
<dbReference type="GeneID" id="71636538"/>
<dbReference type="PANTHER" id="PTHR10948:SF23">
    <property type="entry name" value="TRANSPOSASE INSI FOR INSERTION SEQUENCE ELEMENT IS30A-RELATED"/>
    <property type="match status" value="1"/>
</dbReference>
<dbReference type="KEGG" id="lpk:LACPI_1979"/>
<dbReference type="KEGG" id="lpk:LACPI_1320"/>
<dbReference type="GO" id="GO:0005829">
    <property type="term" value="C:cytosol"/>
    <property type="evidence" value="ECO:0007669"/>
    <property type="project" value="TreeGrafter"/>
</dbReference>
<dbReference type="EMBL" id="LN774769">
    <property type="protein sequence ID" value="CEN28268.1"/>
    <property type="molecule type" value="Genomic_DNA"/>
</dbReference>
<name>A0A0D6DWE4_9LACT</name>
<evidence type="ECO:0000313" key="19">
    <source>
        <dbReference type="EMBL" id="CEN28712.1"/>
    </source>
</evidence>
<sequence>MQENYTTTYNHLSLAERQLIEKWFKEGMSRRQIAKLLGRSHQTINNEVKRGQVQQMDTFRAYHIVYSSEYAHQQYHKQRKKSIKNTKLDKLVLEKIIHYIKAKVSPEVIAKAKFNGQISYSSIYNWIYNGKLGLKRKDMLYPHKTKVIKTVSANPRVYGKSIEERPEDINRRNELGHWEIDTVVLTRAKNKVLLTLTERKSRLEIIRIIADKSSEAVNSELKVLTQNFQFKSITADNGTEFARLSEAVNCDIYYAHAYSSWERGTNENHNRMIRRFLPKGTIKTTTKEVAQIEIWMNNYPRKMFNYSTPIQVYLGG</sequence>
<dbReference type="EMBL" id="LN774769">
    <property type="protein sequence ID" value="CEN28986.1"/>
    <property type="molecule type" value="Genomic_DNA"/>
</dbReference>
<dbReference type="EMBL" id="LN774769">
    <property type="protein sequence ID" value="CEN29476.1"/>
    <property type="molecule type" value="Genomic_DNA"/>
</dbReference>
<dbReference type="EMBL" id="LN774769">
    <property type="protein sequence ID" value="CEN28960.1"/>
    <property type="molecule type" value="Genomic_DNA"/>
</dbReference>
<dbReference type="EMBL" id="LN774769">
    <property type="protein sequence ID" value="CEN27729.1"/>
    <property type="molecule type" value="Genomic_DNA"/>
</dbReference>
<dbReference type="InterPro" id="IPR051917">
    <property type="entry name" value="Transposase-Integrase"/>
</dbReference>
<evidence type="ECO:0000313" key="28">
    <source>
        <dbReference type="EMBL" id="CEN29468.1"/>
    </source>
</evidence>
<dbReference type="InterPro" id="IPR012337">
    <property type="entry name" value="RNaseH-like_sf"/>
</dbReference>
<dbReference type="GO" id="GO:0006310">
    <property type="term" value="P:DNA recombination"/>
    <property type="evidence" value="ECO:0007669"/>
    <property type="project" value="UniProtKB-KW"/>
</dbReference>
<dbReference type="EMBL" id="LN774769">
    <property type="protein sequence ID" value="CEN27922.1"/>
    <property type="molecule type" value="Genomic_DNA"/>
</dbReference>
<dbReference type="EMBL" id="LN774769">
    <property type="protein sequence ID" value="CEN28695.1"/>
    <property type="molecule type" value="Genomic_DNA"/>
</dbReference>
<evidence type="ECO:0000313" key="11">
    <source>
        <dbReference type="EMBL" id="CEN27925.1"/>
    </source>
</evidence>
<dbReference type="EMBL" id="LN774769">
    <property type="protein sequence ID" value="CEN27913.1"/>
    <property type="molecule type" value="Genomic_DNA"/>
</dbReference>
<dbReference type="SUPFAM" id="SSF53098">
    <property type="entry name" value="Ribonuclease H-like"/>
    <property type="match status" value="1"/>
</dbReference>
<evidence type="ECO:0000313" key="9">
    <source>
        <dbReference type="EMBL" id="CEN27913.1"/>
    </source>
</evidence>
<dbReference type="EMBL" id="LN774769">
    <property type="protein sequence ID" value="CEN28712.1"/>
    <property type="molecule type" value="Genomic_DNA"/>
</dbReference>
<dbReference type="EMBL" id="LN774769">
    <property type="protein sequence ID" value="CEN27831.1"/>
    <property type="molecule type" value="Genomic_DNA"/>
</dbReference>
<evidence type="ECO:0000313" key="24">
    <source>
        <dbReference type="EMBL" id="CEN28975.1"/>
    </source>
</evidence>